<dbReference type="InterPro" id="IPR008538">
    <property type="entry name" value="Uma2"/>
</dbReference>
<dbReference type="Proteomes" id="UP000324233">
    <property type="component" value="Chromosome"/>
</dbReference>
<gene>
    <name evidence="2" type="ORF">OJF2_44840</name>
</gene>
<evidence type="ECO:0000313" key="2">
    <source>
        <dbReference type="EMBL" id="QEH35927.1"/>
    </source>
</evidence>
<accession>A0A5B9W6H2</accession>
<keyword evidence="3" id="KW-1185">Reference proteome</keyword>
<dbReference type="Pfam" id="PF05685">
    <property type="entry name" value="Uma2"/>
    <property type="match status" value="1"/>
</dbReference>
<reference evidence="2 3" key="1">
    <citation type="submission" date="2019-08" db="EMBL/GenBank/DDBJ databases">
        <title>Deep-cultivation of Planctomycetes and their phenomic and genomic characterization uncovers novel biology.</title>
        <authorList>
            <person name="Wiegand S."/>
            <person name="Jogler M."/>
            <person name="Boedeker C."/>
            <person name="Pinto D."/>
            <person name="Vollmers J."/>
            <person name="Rivas-Marin E."/>
            <person name="Kohn T."/>
            <person name="Peeters S.H."/>
            <person name="Heuer A."/>
            <person name="Rast P."/>
            <person name="Oberbeckmann S."/>
            <person name="Bunk B."/>
            <person name="Jeske O."/>
            <person name="Meyerdierks A."/>
            <person name="Storesund J.E."/>
            <person name="Kallscheuer N."/>
            <person name="Luecker S."/>
            <person name="Lage O.M."/>
            <person name="Pohl T."/>
            <person name="Merkel B.J."/>
            <person name="Hornburger P."/>
            <person name="Mueller R.-W."/>
            <person name="Bruemmer F."/>
            <person name="Labrenz M."/>
            <person name="Spormann A.M."/>
            <person name="Op den Camp H."/>
            <person name="Overmann J."/>
            <person name="Amann R."/>
            <person name="Jetten M.S.M."/>
            <person name="Mascher T."/>
            <person name="Medema M.H."/>
            <person name="Devos D.P."/>
            <person name="Kaster A.-K."/>
            <person name="Ovreas L."/>
            <person name="Rohde M."/>
            <person name="Galperin M.Y."/>
            <person name="Jogler C."/>
        </authorList>
    </citation>
    <scope>NUCLEOTIDE SEQUENCE [LARGE SCALE GENOMIC DNA]</scope>
    <source>
        <strain evidence="2 3">OJF2</strain>
    </source>
</reference>
<name>A0A5B9W6H2_9BACT</name>
<dbReference type="KEGG" id="agv:OJF2_44840"/>
<evidence type="ECO:0000259" key="1">
    <source>
        <dbReference type="Pfam" id="PF05685"/>
    </source>
</evidence>
<feature type="domain" description="Putative restriction endonuclease" evidence="1">
    <location>
        <begin position="24"/>
        <end position="110"/>
    </location>
</feature>
<organism evidence="2 3">
    <name type="scientific">Aquisphaera giovannonii</name>
    <dbReference type="NCBI Taxonomy" id="406548"/>
    <lineage>
        <taxon>Bacteria</taxon>
        <taxon>Pseudomonadati</taxon>
        <taxon>Planctomycetota</taxon>
        <taxon>Planctomycetia</taxon>
        <taxon>Isosphaerales</taxon>
        <taxon>Isosphaeraceae</taxon>
        <taxon>Aquisphaera</taxon>
    </lineage>
</organism>
<evidence type="ECO:0000313" key="3">
    <source>
        <dbReference type="Proteomes" id="UP000324233"/>
    </source>
</evidence>
<dbReference type="InterPro" id="IPR012296">
    <property type="entry name" value="Nuclease_put_TT1808"/>
</dbReference>
<dbReference type="OrthoDB" id="9789502at2"/>
<dbReference type="EMBL" id="CP042997">
    <property type="protein sequence ID" value="QEH35927.1"/>
    <property type="molecule type" value="Genomic_DNA"/>
</dbReference>
<protein>
    <recommendedName>
        <fullName evidence="1">Putative restriction endonuclease domain-containing protein</fullName>
    </recommendedName>
</protein>
<dbReference type="Gene3D" id="3.90.1570.10">
    <property type="entry name" value="tt1808, chain A"/>
    <property type="match status" value="1"/>
</dbReference>
<sequence length="126" mass="13954">MRELVPYRLDVNGHDALAAAGTFADRKVELLNGLLVMTTTGPGPGHDHAVTALGELLRERVSRDAWTVREEKPLALSRHWEPVPDVVVARGPRSRYARRTPGRRDALPPRLDDIDFAAMPAAELFP</sequence>
<dbReference type="AlphaFoldDB" id="A0A5B9W6H2"/>
<dbReference type="RefSeq" id="WP_148595667.1">
    <property type="nucleotide sequence ID" value="NZ_CP042997.1"/>
</dbReference>
<proteinExistence type="predicted"/>